<evidence type="ECO:0000256" key="3">
    <source>
        <dbReference type="ARBA" id="ARBA00022527"/>
    </source>
</evidence>
<dbReference type="EMBL" id="SMMG02000007">
    <property type="protein sequence ID" value="KAA3467951.1"/>
    <property type="molecule type" value="Genomic_DNA"/>
</dbReference>
<evidence type="ECO:0000256" key="9">
    <source>
        <dbReference type="ARBA" id="ARBA00022777"/>
    </source>
</evidence>
<dbReference type="FunFam" id="3.30.430.20:FF:000003">
    <property type="entry name" value="Cysteine-rich RLK (RECEPTOR-like protein kinase) 10"/>
    <property type="match status" value="1"/>
</dbReference>
<dbReference type="Gene3D" id="1.10.510.10">
    <property type="entry name" value="Transferase(Phosphotransferase) domain 1"/>
    <property type="match status" value="1"/>
</dbReference>
<organism evidence="21 22">
    <name type="scientific">Gossypium australe</name>
    <dbReference type="NCBI Taxonomy" id="47621"/>
    <lineage>
        <taxon>Eukaryota</taxon>
        <taxon>Viridiplantae</taxon>
        <taxon>Streptophyta</taxon>
        <taxon>Embryophyta</taxon>
        <taxon>Tracheophyta</taxon>
        <taxon>Spermatophyta</taxon>
        <taxon>Magnoliopsida</taxon>
        <taxon>eudicotyledons</taxon>
        <taxon>Gunneridae</taxon>
        <taxon>Pentapetalae</taxon>
        <taxon>rosids</taxon>
        <taxon>malvids</taxon>
        <taxon>Malvales</taxon>
        <taxon>Malvaceae</taxon>
        <taxon>Malvoideae</taxon>
        <taxon>Gossypium</taxon>
    </lineage>
</organism>
<dbReference type="PROSITE" id="PS51473">
    <property type="entry name" value="GNK2"/>
    <property type="match status" value="4"/>
</dbReference>
<keyword evidence="22" id="KW-1185">Reference proteome</keyword>
<evidence type="ECO:0000256" key="7">
    <source>
        <dbReference type="ARBA" id="ARBA00022737"/>
    </source>
</evidence>
<evidence type="ECO:0000256" key="18">
    <source>
        <dbReference type="SAM" id="SignalP"/>
    </source>
</evidence>
<comment type="catalytic activity">
    <reaction evidence="17">
        <text>L-seryl-[protein] + ATP = O-phospho-L-seryl-[protein] + ADP + H(+)</text>
        <dbReference type="Rhea" id="RHEA:17989"/>
        <dbReference type="Rhea" id="RHEA-COMP:9863"/>
        <dbReference type="Rhea" id="RHEA-COMP:11604"/>
        <dbReference type="ChEBI" id="CHEBI:15378"/>
        <dbReference type="ChEBI" id="CHEBI:29999"/>
        <dbReference type="ChEBI" id="CHEBI:30616"/>
        <dbReference type="ChEBI" id="CHEBI:83421"/>
        <dbReference type="ChEBI" id="CHEBI:456216"/>
        <dbReference type="EC" id="2.7.11.1"/>
    </reaction>
</comment>
<keyword evidence="8" id="KW-0547">Nucleotide-binding</keyword>
<evidence type="ECO:0000256" key="13">
    <source>
        <dbReference type="ARBA" id="ARBA00023157"/>
    </source>
</evidence>
<dbReference type="FunFam" id="3.30.200.20:FF:000195">
    <property type="entry name" value="G-type lectin S-receptor-like serine/threonine-protein kinase"/>
    <property type="match status" value="1"/>
</dbReference>
<evidence type="ECO:0000256" key="14">
    <source>
        <dbReference type="ARBA" id="ARBA00023170"/>
    </source>
</evidence>
<evidence type="ECO:0000256" key="17">
    <source>
        <dbReference type="ARBA" id="ARBA00048679"/>
    </source>
</evidence>
<keyword evidence="9 21" id="KW-0418">Kinase</keyword>
<keyword evidence="10" id="KW-0067">ATP-binding</keyword>
<dbReference type="InterPro" id="IPR000719">
    <property type="entry name" value="Prot_kinase_dom"/>
</dbReference>
<dbReference type="CDD" id="cd23509">
    <property type="entry name" value="Gnk2-like"/>
    <property type="match status" value="4"/>
</dbReference>
<evidence type="ECO:0000256" key="10">
    <source>
        <dbReference type="ARBA" id="ARBA00022840"/>
    </source>
</evidence>
<comment type="subcellular location">
    <subcellularLocation>
        <location evidence="1">Membrane</location>
        <topology evidence="1">Single-pass membrane protein</topology>
    </subcellularLocation>
</comment>
<protein>
    <recommendedName>
        <fullName evidence="2">non-specific serine/threonine protein kinase</fullName>
        <ecNumber evidence="2">2.7.11.1</ecNumber>
    </recommendedName>
</protein>
<dbReference type="Pfam" id="PF07714">
    <property type="entry name" value="PK_Tyr_Ser-Thr"/>
    <property type="match status" value="1"/>
</dbReference>
<dbReference type="PANTHER" id="PTHR27002:SF814">
    <property type="entry name" value="CYSTEINE-RICH RECEPTOR-LIKE PROTEIN KINASE 10"/>
    <property type="match status" value="1"/>
</dbReference>
<keyword evidence="12" id="KW-0472">Membrane</keyword>
<keyword evidence="6 18" id="KW-0732">Signal</keyword>
<evidence type="ECO:0000256" key="15">
    <source>
        <dbReference type="ARBA" id="ARBA00023180"/>
    </source>
</evidence>
<keyword evidence="15" id="KW-0325">Glycoprotein</keyword>
<gene>
    <name evidence="21" type="ORF">EPI10_002921</name>
</gene>
<dbReference type="Proteomes" id="UP000325315">
    <property type="component" value="Unassembled WGS sequence"/>
</dbReference>
<evidence type="ECO:0000256" key="1">
    <source>
        <dbReference type="ARBA" id="ARBA00004167"/>
    </source>
</evidence>
<dbReference type="SUPFAM" id="SSF56112">
    <property type="entry name" value="Protein kinase-like (PK-like)"/>
    <property type="match status" value="1"/>
</dbReference>
<dbReference type="AlphaFoldDB" id="A0A5B6VFW4"/>
<dbReference type="InterPro" id="IPR008271">
    <property type="entry name" value="Ser/Thr_kinase_AS"/>
</dbReference>
<name>A0A5B6VFW4_9ROSI</name>
<dbReference type="Gene3D" id="3.30.430.20">
    <property type="entry name" value="Gnk2 domain, C-X8-C-X2-C motif"/>
    <property type="match status" value="4"/>
</dbReference>
<proteinExistence type="predicted"/>
<evidence type="ECO:0000313" key="22">
    <source>
        <dbReference type="Proteomes" id="UP000325315"/>
    </source>
</evidence>
<feature type="domain" description="Protein kinase" evidence="19">
    <location>
        <begin position="596"/>
        <end position="872"/>
    </location>
</feature>
<dbReference type="InterPro" id="IPR002902">
    <property type="entry name" value="GNK2"/>
</dbReference>
<dbReference type="Pfam" id="PF11883">
    <property type="entry name" value="DUF3403"/>
    <property type="match status" value="1"/>
</dbReference>
<sequence>MWVKLTALSSILSHLLVSISLVEAYIRCYDTGNFTINSTYGENRDLLLASLPPNVSAKGGFFTANFGQNADKVYALGMCRGDSTTDDCYKCVNSTFHELIANCPNQKEALAWRGEPCHVHYANHSFYGVPQDLGVPEAGYNTGDITFNLTDQFDTVWESLMDTVVRNASNGSSTLKYATGEADFAAFQRIYALMQCTPDLSHKDCDSCLRQSVSNYESCCHGKQGGYVTRPSCYFRWDLYPFYSTATPSLTPPRPDIMKGINLTYQSFRCYNDSGSFTTSSTYGKNLDHILDSLPHRVSENGGFFEDIGGQDSNKAYALGMCRGDLIKDVCYSCVSSSVHDLRVKCPHQKEAVSLAVVLPCIVHYANRPFFGNLEVEPTDAAHNNESIKSDVLTKFEMAWDGLVVRMMTNASNGSSKLKYATEEAKFTESQTIYALMQCTPDLSQETCWNCLKRATETSDDCCRAKQGGFVQKPNCYFLWDLHPFYALGPDTTAALSPEHSFTKDETKQNKSIWIPLGASLSATLGLALFSACAFFIWRRRNVQEDKGQEVRLLDLVMGSVPRANSSENFDLQNIGRSQEFPSIQLNILQAATNNFCHENKLGQGGFGPVYKGTLADGKEIAVKRLSRTSGQGLLEFKNEVMLIAKLQHRNLVRLLGCCLEKNEKLLVYEFMPNKSLDMFLFDSSLPAQLVWQKRFNIIKGIARGIMYLHEDSRLRIIHRDLKASNVLLDHEMNPKISDFGMAKIFGRDQNEANTNRIVGTYGYMAPEYAMEGLFSVKSDVFSFGVLLLEIISGKRNNGFHLSECGESLLTFAWKLWSKGEGMELMDKHLVESSVPNEVLKCIKIGLLCVQSDPADRPTMSTVVAMLGSDTITVPLPAKPAFYVGRFTAESVEPNSSDKICSVNEVTISNMSPR</sequence>
<evidence type="ECO:0000256" key="11">
    <source>
        <dbReference type="ARBA" id="ARBA00022989"/>
    </source>
</evidence>
<dbReference type="Pfam" id="PF01657">
    <property type="entry name" value="Stress-antifung"/>
    <property type="match status" value="4"/>
</dbReference>
<evidence type="ECO:0000256" key="16">
    <source>
        <dbReference type="ARBA" id="ARBA00047899"/>
    </source>
</evidence>
<evidence type="ECO:0000256" key="4">
    <source>
        <dbReference type="ARBA" id="ARBA00022679"/>
    </source>
</evidence>
<dbReference type="GO" id="GO:0004674">
    <property type="term" value="F:protein serine/threonine kinase activity"/>
    <property type="evidence" value="ECO:0007669"/>
    <property type="project" value="UniProtKB-KW"/>
</dbReference>
<dbReference type="InterPro" id="IPR001245">
    <property type="entry name" value="Ser-Thr/Tyr_kinase_cat_dom"/>
</dbReference>
<keyword evidence="4" id="KW-0808">Transferase</keyword>
<feature type="signal peptide" evidence="18">
    <location>
        <begin position="1"/>
        <end position="24"/>
    </location>
</feature>
<comment type="caution">
    <text evidence="21">The sequence shown here is derived from an EMBL/GenBank/DDBJ whole genome shotgun (WGS) entry which is preliminary data.</text>
</comment>
<feature type="domain" description="Gnk2-homologous" evidence="20">
    <location>
        <begin position="22"/>
        <end position="126"/>
    </location>
</feature>
<feature type="domain" description="Gnk2-homologous" evidence="20">
    <location>
        <begin position="376"/>
        <end position="485"/>
    </location>
</feature>
<keyword evidence="14 21" id="KW-0675">Receptor</keyword>
<evidence type="ECO:0000256" key="5">
    <source>
        <dbReference type="ARBA" id="ARBA00022692"/>
    </source>
</evidence>
<dbReference type="InterPro" id="IPR021820">
    <property type="entry name" value="S-locus_recpt_kinase_C"/>
</dbReference>
<evidence type="ECO:0000256" key="8">
    <source>
        <dbReference type="ARBA" id="ARBA00022741"/>
    </source>
</evidence>
<dbReference type="PANTHER" id="PTHR27002">
    <property type="entry name" value="RECEPTOR-LIKE SERINE/THREONINE-PROTEIN KINASE SD1-8"/>
    <property type="match status" value="1"/>
</dbReference>
<feature type="domain" description="Gnk2-homologous" evidence="20">
    <location>
        <begin position="265"/>
        <end position="370"/>
    </location>
</feature>
<dbReference type="FunFam" id="3.30.430.20:FF:000007">
    <property type="entry name" value="Cysteine-rich receptor-like protein kinase 11"/>
    <property type="match status" value="2"/>
</dbReference>
<keyword evidence="7" id="KW-0677">Repeat</keyword>
<dbReference type="EC" id="2.7.11.1" evidence="2"/>
<dbReference type="PROSITE" id="PS00108">
    <property type="entry name" value="PROTEIN_KINASE_ST"/>
    <property type="match status" value="1"/>
</dbReference>
<dbReference type="InterPro" id="IPR038408">
    <property type="entry name" value="GNK2_sf"/>
</dbReference>
<comment type="catalytic activity">
    <reaction evidence="16">
        <text>L-threonyl-[protein] + ATP = O-phospho-L-threonyl-[protein] + ADP + H(+)</text>
        <dbReference type="Rhea" id="RHEA:46608"/>
        <dbReference type="Rhea" id="RHEA-COMP:11060"/>
        <dbReference type="Rhea" id="RHEA-COMP:11605"/>
        <dbReference type="ChEBI" id="CHEBI:15378"/>
        <dbReference type="ChEBI" id="CHEBI:30013"/>
        <dbReference type="ChEBI" id="CHEBI:30616"/>
        <dbReference type="ChEBI" id="CHEBI:61977"/>
        <dbReference type="ChEBI" id="CHEBI:456216"/>
        <dbReference type="EC" id="2.7.11.1"/>
    </reaction>
</comment>
<feature type="domain" description="Gnk2-homologous" evidence="20">
    <location>
        <begin position="133"/>
        <end position="242"/>
    </location>
</feature>
<accession>A0A5B6VFW4</accession>
<keyword evidence="11" id="KW-1133">Transmembrane helix</keyword>
<dbReference type="FunFam" id="1.10.510.10:FF:000060">
    <property type="entry name" value="G-type lectin S-receptor-like serine/threonine-protein kinase"/>
    <property type="match status" value="1"/>
</dbReference>
<dbReference type="InterPro" id="IPR011009">
    <property type="entry name" value="Kinase-like_dom_sf"/>
</dbReference>
<dbReference type="CDD" id="cd14066">
    <property type="entry name" value="STKc_IRAK"/>
    <property type="match status" value="1"/>
</dbReference>
<keyword evidence="13" id="KW-1015">Disulfide bond</keyword>
<dbReference type="Gene3D" id="3.30.200.20">
    <property type="entry name" value="Phosphorylase Kinase, domain 1"/>
    <property type="match status" value="1"/>
</dbReference>
<evidence type="ECO:0000256" key="2">
    <source>
        <dbReference type="ARBA" id="ARBA00012513"/>
    </source>
</evidence>
<evidence type="ECO:0000313" key="21">
    <source>
        <dbReference type="EMBL" id="KAA3467951.1"/>
    </source>
</evidence>
<dbReference type="SMART" id="SM00220">
    <property type="entry name" value="S_TKc"/>
    <property type="match status" value="1"/>
</dbReference>
<keyword evidence="5" id="KW-0812">Transmembrane</keyword>
<evidence type="ECO:0000259" key="20">
    <source>
        <dbReference type="PROSITE" id="PS51473"/>
    </source>
</evidence>
<reference evidence="21" key="1">
    <citation type="submission" date="2019-08" db="EMBL/GenBank/DDBJ databases">
        <authorList>
            <person name="Liu F."/>
        </authorList>
    </citation>
    <scope>NUCLEOTIDE SEQUENCE [LARGE SCALE GENOMIC DNA]</scope>
    <source>
        <strain evidence="21">PA1801</strain>
        <tissue evidence="21">Leaf</tissue>
    </source>
</reference>
<dbReference type="GO" id="GO:0005886">
    <property type="term" value="C:plasma membrane"/>
    <property type="evidence" value="ECO:0007669"/>
    <property type="project" value="TreeGrafter"/>
</dbReference>
<evidence type="ECO:0000256" key="6">
    <source>
        <dbReference type="ARBA" id="ARBA00022729"/>
    </source>
</evidence>
<evidence type="ECO:0000256" key="12">
    <source>
        <dbReference type="ARBA" id="ARBA00023136"/>
    </source>
</evidence>
<keyword evidence="3" id="KW-0723">Serine/threonine-protein kinase</keyword>
<evidence type="ECO:0000259" key="19">
    <source>
        <dbReference type="PROSITE" id="PS50011"/>
    </source>
</evidence>
<dbReference type="PROSITE" id="PS50011">
    <property type="entry name" value="PROTEIN_KINASE_DOM"/>
    <property type="match status" value="1"/>
</dbReference>
<dbReference type="OrthoDB" id="4062651at2759"/>
<feature type="chain" id="PRO_5022688760" description="non-specific serine/threonine protein kinase" evidence="18">
    <location>
        <begin position="25"/>
        <end position="914"/>
    </location>
</feature>
<dbReference type="GO" id="GO:0005524">
    <property type="term" value="F:ATP binding"/>
    <property type="evidence" value="ECO:0007669"/>
    <property type="project" value="UniProtKB-KW"/>
</dbReference>